<dbReference type="Gene3D" id="3.90.1200.10">
    <property type="match status" value="1"/>
</dbReference>
<dbReference type="Pfam" id="PF01636">
    <property type="entry name" value="APH"/>
    <property type="match status" value="1"/>
</dbReference>
<dbReference type="InterPro" id="IPR002575">
    <property type="entry name" value="Aminoglycoside_PTrfase"/>
</dbReference>
<comment type="caution">
    <text evidence="3">The sequence shown here is derived from an EMBL/GenBank/DDBJ whole genome shotgun (WGS) entry which is preliminary data.</text>
</comment>
<dbReference type="SUPFAM" id="SSF56112">
    <property type="entry name" value="Protein kinase-like (PK-like)"/>
    <property type="match status" value="1"/>
</dbReference>
<accession>A0A8H3I8I6</accession>
<organism evidence="3 4">
    <name type="scientific">Imshaugia aleurites</name>
    <dbReference type="NCBI Taxonomy" id="172621"/>
    <lineage>
        <taxon>Eukaryota</taxon>
        <taxon>Fungi</taxon>
        <taxon>Dikarya</taxon>
        <taxon>Ascomycota</taxon>
        <taxon>Pezizomycotina</taxon>
        <taxon>Lecanoromycetes</taxon>
        <taxon>OSLEUM clade</taxon>
        <taxon>Lecanoromycetidae</taxon>
        <taxon>Lecanorales</taxon>
        <taxon>Lecanorineae</taxon>
        <taxon>Parmeliaceae</taxon>
        <taxon>Imshaugia</taxon>
    </lineage>
</organism>
<evidence type="ECO:0000313" key="4">
    <source>
        <dbReference type="Proteomes" id="UP000664534"/>
    </source>
</evidence>
<dbReference type="AlphaFoldDB" id="A0A8H3I8I6"/>
<gene>
    <name evidence="3" type="ORF">IMSHALPRED_004451</name>
</gene>
<feature type="domain" description="Aminoglycoside phosphotransferase" evidence="2">
    <location>
        <begin position="305"/>
        <end position="388"/>
    </location>
</feature>
<evidence type="ECO:0000259" key="2">
    <source>
        <dbReference type="Pfam" id="PF01636"/>
    </source>
</evidence>
<dbReference type="Proteomes" id="UP000664534">
    <property type="component" value="Unassembled WGS sequence"/>
</dbReference>
<dbReference type="EMBL" id="CAJPDT010000021">
    <property type="protein sequence ID" value="CAF9918862.1"/>
    <property type="molecule type" value="Genomic_DNA"/>
</dbReference>
<keyword evidence="4" id="KW-1185">Reference proteome</keyword>
<feature type="region of interest" description="Disordered" evidence="1">
    <location>
        <begin position="470"/>
        <end position="492"/>
    </location>
</feature>
<dbReference type="InterPro" id="IPR011009">
    <property type="entry name" value="Kinase-like_dom_sf"/>
</dbReference>
<evidence type="ECO:0000313" key="3">
    <source>
        <dbReference type="EMBL" id="CAF9918862.1"/>
    </source>
</evidence>
<sequence length="861" mass="95943">MTEHGDVSGHLNESSLREWSMPTHNKFPLKKLPDPLQIDSIPPYESSSDQAELEAQTPTAHKPTLKGVGKSDCEVKIVSIFECESEIPPEAFADRNSAWTSDAMQDIFANARTLTPTGGDSHSVVGSRAAQARKAYRRPFLARRGNSSTPRLARQPTRPTGPSKYVSGATIRRLTSDKWAVRKQAFSGGKQDGSRLLKQIQKQLIFSATCRTSHMNATISTPEIYGLKVPRAGEQSNIIVDMEYIPFHDVAFIMLEQDKAVNEWLINAAISVVDYELTNSSSVPLKEVMPEFHKKANSIKKAMAQSILLSEKEIKSTSEQIDALLQHYDGLPELHIPVGTCHGDLTLQNMLVDPINRELCVFDFLDCFVESPLQDLAKLLQDVRHQWFFTQVEIPDGKEARAVATLAFFNDKIRSDYDFYEFWEALALFEFMCLARILPYMTNDREKHCILHGLQRISEDLAPTSSHNVASVESSSDSYDSEPESPDRIPNDKTTVIVPALGPDLAQVFFDGQIKLLTVNPNGRPLIVDCVSSLGTDKVSRIIIAVPKSLILQHFDTPAAFERLFDSLGPEKRSKLEFFYPEQKTRDVIDTVTAVIQKRNVSGSIFVKDANNNFAHSVDAGNYTAFLSIVKEENPIRSSHPRAHNRSYSKGDLRPLQKRDLRPDLIDATKKSYVSFSYDNIVSNISHASFVSSQFCCGGYGFLSAADFLASAQRLRAALQAANLDRHPGTTGGLKIIDVIWQMICEGHLFFGAKVSEYDDWGSLAAWSAYKATYTTHWVDMVQLERVLARPDASAGLQDILDNPRRSIIFYTGKGEEHVGRVREVVRKVGGTAAGRKLQMLHSVVSPNMMGVESDLRDLGL</sequence>
<evidence type="ECO:0000256" key="1">
    <source>
        <dbReference type="SAM" id="MobiDB-lite"/>
    </source>
</evidence>
<name>A0A8H3I8I6_9LECA</name>
<proteinExistence type="predicted"/>
<feature type="region of interest" description="Disordered" evidence="1">
    <location>
        <begin position="24"/>
        <end position="67"/>
    </location>
</feature>
<protein>
    <recommendedName>
        <fullName evidence="2">Aminoglycoside phosphotransferase domain-containing protein</fullName>
    </recommendedName>
</protein>
<reference evidence="3" key="1">
    <citation type="submission" date="2021-03" db="EMBL/GenBank/DDBJ databases">
        <authorList>
            <person name="Tagirdzhanova G."/>
        </authorList>
    </citation>
    <scope>NUCLEOTIDE SEQUENCE</scope>
</reference>
<feature type="region of interest" description="Disordered" evidence="1">
    <location>
        <begin position="140"/>
        <end position="166"/>
    </location>
</feature>
<dbReference type="OrthoDB" id="3507075at2759"/>